<accession>A0A6A6ZLL5</accession>
<keyword evidence="4" id="KW-1185">Reference proteome</keyword>
<dbReference type="InterPro" id="IPR007867">
    <property type="entry name" value="GMC_OxRtase_C"/>
</dbReference>
<evidence type="ECO:0000313" key="3">
    <source>
        <dbReference type="EMBL" id="KAF2821653.1"/>
    </source>
</evidence>
<proteinExistence type="inferred from homology"/>
<dbReference type="SUPFAM" id="SSF54373">
    <property type="entry name" value="FAD-linked reductases, C-terminal domain"/>
    <property type="match status" value="1"/>
</dbReference>
<organism evidence="3 4">
    <name type="scientific">Ophiobolus disseminans</name>
    <dbReference type="NCBI Taxonomy" id="1469910"/>
    <lineage>
        <taxon>Eukaryota</taxon>
        <taxon>Fungi</taxon>
        <taxon>Dikarya</taxon>
        <taxon>Ascomycota</taxon>
        <taxon>Pezizomycotina</taxon>
        <taxon>Dothideomycetes</taxon>
        <taxon>Pleosporomycetidae</taxon>
        <taxon>Pleosporales</taxon>
        <taxon>Pleosporineae</taxon>
        <taxon>Phaeosphaeriaceae</taxon>
        <taxon>Ophiobolus</taxon>
    </lineage>
</organism>
<dbReference type="Proteomes" id="UP000799424">
    <property type="component" value="Unassembled WGS sequence"/>
</dbReference>
<dbReference type="PANTHER" id="PTHR11552">
    <property type="entry name" value="GLUCOSE-METHANOL-CHOLINE GMC OXIDOREDUCTASE"/>
    <property type="match status" value="1"/>
</dbReference>
<dbReference type="AlphaFoldDB" id="A0A6A6ZLL5"/>
<dbReference type="PANTHER" id="PTHR11552:SF147">
    <property type="entry name" value="CHOLINE DEHYDROGENASE, MITOCHONDRIAL"/>
    <property type="match status" value="1"/>
</dbReference>
<sequence>MFKGFPPDWKYAFAMATTFFSAKSRGDVTLRSTDPTQNPKVQHNYLSDPLDMLVFSEACRLANEIVINSIGTKDLVVGSWPAAQGHDKYTSREEWQDAIRESADTCYHPAGPCKMGNDDMAVVDAELRVRGVRNLRVVDASIMPFLPSGHPQMAVYGIAEKGADLIKSVE</sequence>
<dbReference type="Gene3D" id="3.50.50.60">
    <property type="entry name" value="FAD/NAD(P)-binding domain"/>
    <property type="match status" value="1"/>
</dbReference>
<dbReference type="InterPro" id="IPR012132">
    <property type="entry name" value="GMC_OxRdtase"/>
</dbReference>
<evidence type="ECO:0000256" key="1">
    <source>
        <dbReference type="ARBA" id="ARBA00010790"/>
    </source>
</evidence>
<protein>
    <submittedName>
        <fullName evidence="3">Glucose-methanol-choline oxidoreductase</fullName>
    </submittedName>
</protein>
<gene>
    <name evidence="3" type="ORF">CC86DRAFT_99038</name>
</gene>
<comment type="similarity">
    <text evidence="1">Belongs to the GMC oxidoreductase family.</text>
</comment>
<dbReference type="Gene3D" id="3.30.560.10">
    <property type="entry name" value="Glucose Oxidase, domain 3"/>
    <property type="match status" value="1"/>
</dbReference>
<dbReference type="GO" id="GO:0050660">
    <property type="term" value="F:flavin adenine dinucleotide binding"/>
    <property type="evidence" value="ECO:0007669"/>
    <property type="project" value="InterPro"/>
</dbReference>
<dbReference type="GO" id="GO:0016614">
    <property type="term" value="F:oxidoreductase activity, acting on CH-OH group of donors"/>
    <property type="evidence" value="ECO:0007669"/>
    <property type="project" value="InterPro"/>
</dbReference>
<feature type="domain" description="Glucose-methanol-choline oxidoreductase C-terminal" evidence="2">
    <location>
        <begin position="23"/>
        <end position="159"/>
    </location>
</feature>
<evidence type="ECO:0000259" key="2">
    <source>
        <dbReference type="Pfam" id="PF05199"/>
    </source>
</evidence>
<evidence type="ECO:0000313" key="4">
    <source>
        <dbReference type="Proteomes" id="UP000799424"/>
    </source>
</evidence>
<dbReference type="OrthoDB" id="269227at2759"/>
<name>A0A6A6ZLL5_9PLEO</name>
<dbReference type="InterPro" id="IPR036188">
    <property type="entry name" value="FAD/NAD-bd_sf"/>
</dbReference>
<dbReference type="EMBL" id="MU006236">
    <property type="protein sequence ID" value="KAF2821653.1"/>
    <property type="molecule type" value="Genomic_DNA"/>
</dbReference>
<reference evidence="3" key="1">
    <citation type="journal article" date="2020" name="Stud. Mycol.">
        <title>101 Dothideomycetes genomes: a test case for predicting lifestyles and emergence of pathogens.</title>
        <authorList>
            <person name="Haridas S."/>
            <person name="Albert R."/>
            <person name="Binder M."/>
            <person name="Bloem J."/>
            <person name="Labutti K."/>
            <person name="Salamov A."/>
            <person name="Andreopoulos B."/>
            <person name="Baker S."/>
            <person name="Barry K."/>
            <person name="Bills G."/>
            <person name="Bluhm B."/>
            <person name="Cannon C."/>
            <person name="Castanera R."/>
            <person name="Culley D."/>
            <person name="Daum C."/>
            <person name="Ezra D."/>
            <person name="Gonzalez J."/>
            <person name="Henrissat B."/>
            <person name="Kuo A."/>
            <person name="Liang C."/>
            <person name="Lipzen A."/>
            <person name="Lutzoni F."/>
            <person name="Magnuson J."/>
            <person name="Mondo S."/>
            <person name="Nolan M."/>
            <person name="Ohm R."/>
            <person name="Pangilinan J."/>
            <person name="Park H.-J."/>
            <person name="Ramirez L."/>
            <person name="Alfaro M."/>
            <person name="Sun H."/>
            <person name="Tritt A."/>
            <person name="Yoshinaga Y."/>
            <person name="Zwiers L.-H."/>
            <person name="Turgeon B."/>
            <person name="Goodwin S."/>
            <person name="Spatafora J."/>
            <person name="Crous P."/>
            <person name="Grigoriev I."/>
        </authorList>
    </citation>
    <scope>NUCLEOTIDE SEQUENCE</scope>
    <source>
        <strain evidence="3">CBS 113818</strain>
    </source>
</reference>
<dbReference type="SUPFAM" id="SSF51905">
    <property type="entry name" value="FAD/NAD(P)-binding domain"/>
    <property type="match status" value="1"/>
</dbReference>
<dbReference type="Pfam" id="PF05199">
    <property type="entry name" value="GMC_oxred_C"/>
    <property type="match status" value="1"/>
</dbReference>